<dbReference type="EMBL" id="FOHN01000037">
    <property type="protein sequence ID" value="SET61494.1"/>
    <property type="molecule type" value="Genomic_DNA"/>
</dbReference>
<dbReference type="OrthoDB" id="7061124at2"/>
<sequence length="260" mass="30171">MKRSISIKSMERGSIYNLVIFLFGLLFVLGGIIIKENNVLETVLLSIGTSLVATSIAAYINSKYIIHNSKLKTVVEQWKLEDIYESKAKMNEKSNNCLEKCKKNIDIIAIGMENFLAKKGTLLEELLQNGVKMRIITCDPSSLFLGRREEDEQGKNIGKMKLDIEKLQSWIKKQIGLQRNIEVRYYESYPAFSYLRIDNNLFWSDNLCKMPSQQSMAFEFYKNGKGFRYYSQYFEKIWGSDLCLKEEQLNSVVEKRNKTV</sequence>
<dbReference type="AlphaFoldDB" id="A0A1I0FVJ6"/>
<keyword evidence="3" id="KW-1185">Reference proteome</keyword>
<proteinExistence type="predicted"/>
<dbReference type="RefSeq" id="WP_092478996.1">
    <property type="nucleotide sequence ID" value="NZ_FOHN01000037.1"/>
</dbReference>
<name>A0A1I0FVJ6_9FIRM</name>
<gene>
    <name evidence="2" type="ORF">SAMN04487772_13722</name>
</gene>
<keyword evidence="1" id="KW-1133">Transmembrane helix</keyword>
<keyword evidence="1" id="KW-0472">Membrane</keyword>
<dbReference type="Proteomes" id="UP000199800">
    <property type="component" value="Unassembled WGS sequence"/>
</dbReference>
<reference evidence="2 3" key="1">
    <citation type="submission" date="2016-10" db="EMBL/GenBank/DDBJ databases">
        <authorList>
            <person name="de Groot N.N."/>
        </authorList>
    </citation>
    <scope>NUCLEOTIDE SEQUENCE [LARGE SCALE GENOMIC DNA]</scope>
    <source>
        <strain evidence="2 3">DSM 1801</strain>
    </source>
</reference>
<keyword evidence="1" id="KW-0812">Transmembrane</keyword>
<feature type="transmembrane region" description="Helical" evidence="1">
    <location>
        <begin position="15"/>
        <end position="34"/>
    </location>
</feature>
<feature type="transmembrane region" description="Helical" evidence="1">
    <location>
        <begin position="40"/>
        <end position="60"/>
    </location>
</feature>
<dbReference type="STRING" id="29364.SAMN04487772_13722"/>
<protein>
    <submittedName>
        <fullName evidence="2">Uncharacterized protein</fullName>
    </submittedName>
</protein>
<evidence type="ECO:0000256" key="1">
    <source>
        <dbReference type="SAM" id="Phobius"/>
    </source>
</evidence>
<evidence type="ECO:0000313" key="3">
    <source>
        <dbReference type="Proteomes" id="UP000199800"/>
    </source>
</evidence>
<organism evidence="2 3">
    <name type="scientific">[Clostridium] polysaccharolyticum</name>
    <dbReference type="NCBI Taxonomy" id="29364"/>
    <lineage>
        <taxon>Bacteria</taxon>
        <taxon>Bacillati</taxon>
        <taxon>Bacillota</taxon>
        <taxon>Clostridia</taxon>
        <taxon>Lachnospirales</taxon>
        <taxon>Lachnospiraceae</taxon>
    </lineage>
</organism>
<accession>A0A1I0FVJ6</accession>
<evidence type="ECO:0000313" key="2">
    <source>
        <dbReference type="EMBL" id="SET61494.1"/>
    </source>
</evidence>